<dbReference type="InterPro" id="IPR012093">
    <property type="entry name" value="Pirin"/>
</dbReference>
<organism evidence="4">
    <name type="scientific">hydrothermal vent metagenome</name>
    <dbReference type="NCBI Taxonomy" id="652676"/>
    <lineage>
        <taxon>unclassified sequences</taxon>
        <taxon>metagenomes</taxon>
        <taxon>ecological metagenomes</taxon>
    </lineage>
</organism>
<feature type="domain" description="Pirin N-terminal" evidence="2">
    <location>
        <begin position="21"/>
        <end position="121"/>
    </location>
</feature>
<dbReference type="Pfam" id="PF05726">
    <property type="entry name" value="Pirin_C"/>
    <property type="match status" value="1"/>
</dbReference>
<dbReference type="SUPFAM" id="SSF51182">
    <property type="entry name" value="RmlC-like cupins"/>
    <property type="match status" value="1"/>
</dbReference>
<sequence length="290" mass="32110">MTIRQVERIIKTTEVTEGAGVTVHRSIGTSALRNLDPFVMLDHFGSDNPDEYIAGFPEHPHRGFNTFTYMLDGNMEHRDSMGNTGNLTAGSAQWMKAGSGVIHSEMPKQVDGLMRGFQLWINLPASSKMTEPSYQEYAPEYFPVYEAEGQKVKVLLGQYQGVEGPIDDAYTNVSYFDVELNSGKDFDHVISGDLTAFIYLFEGDIQIDGKDIKQHSFVNLGIGKNGKGDKLVVSAISEQARFILVAGRPIGEPIVQYGPFVMNSQAEVHQAMADYRDGKLVQQKAEFISA</sequence>
<protein>
    <submittedName>
        <fullName evidence="4">Pirin</fullName>
    </submittedName>
</protein>
<dbReference type="PANTHER" id="PTHR13903:SF8">
    <property type="entry name" value="PIRIN"/>
    <property type="match status" value="1"/>
</dbReference>
<feature type="domain" description="Pirin C-terminal" evidence="3">
    <location>
        <begin position="175"/>
        <end position="280"/>
    </location>
</feature>
<dbReference type="CDD" id="cd02909">
    <property type="entry name" value="cupin_pirin_N"/>
    <property type="match status" value="1"/>
</dbReference>
<dbReference type="Gene3D" id="2.60.120.10">
    <property type="entry name" value="Jelly Rolls"/>
    <property type="match status" value="2"/>
</dbReference>
<dbReference type="InterPro" id="IPR011051">
    <property type="entry name" value="RmlC_Cupin_sf"/>
</dbReference>
<dbReference type="InterPro" id="IPR003829">
    <property type="entry name" value="Pirin_N_dom"/>
</dbReference>
<comment type="similarity">
    <text evidence="1">Belongs to the pirin family.</text>
</comment>
<proteinExistence type="inferred from homology"/>
<gene>
    <name evidence="4" type="ORF">MNBD_GAMMA21-43</name>
</gene>
<dbReference type="CDD" id="cd02247">
    <property type="entry name" value="cupin_pirin_C"/>
    <property type="match status" value="1"/>
</dbReference>
<dbReference type="EMBL" id="UOFR01000001">
    <property type="protein sequence ID" value="VAW90602.1"/>
    <property type="molecule type" value="Genomic_DNA"/>
</dbReference>
<accession>A0A3B0ZT13</accession>
<evidence type="ECO:0000256" key="1">
    <source>
        <dbReference type="ARBA" id="ARBA00008416"/>
    </source>
</evidence>
<dbReference type="InterPro" id="IPR014710">
    <property type="entry name" value="RmlC-like_jellyroll"/>
</dbReference>
<reference evidence="4" key="1">
    <citation type="submission" date="2018-06" db="EMBL/GenBank/DDBJ databases">
        <authorList>
            <person name="Zhirakovskaya E."/>
        </authorList>
    </citation>
    <scope>NUCLEOTIDE SEQUENCE</scope>
</reference>
<evidence type="ECO:0000313" key="4">
    <source>
        <dbReference type="EMBL" id="VAW90602.1"/>
    </source>
</evidence>
<dbReference type="AlphaFoldDB" id="A0A3B0ZT13"/>
<name>A0A3B0ZT13_9ZZZZ</name>
<evidence type="ECO:0000259" key="3">
    <source>
        <dbReference type="Pfam" id="PF05726"/>
    </source>
</evidence>
<dbReference type="PIRSF" id="PIRSF006232">
    <property type="entry name" value="Pirin"/>
    <property type="match status" value="1"/>
</dbReference>
<dbReference type="InterPro" id="IPR008778">
    <property type="entry name" value="Pirin_C_dom"/>
</dbReference>
<evidence type="ECO:0000259" key="2">
    <source>
        <dbReference type="Pfam" id="PF02678"/>
    </source>
</evidence>
<dbReference type="Pfam" id="PF02678">
    <property type="entry name" value="Pirin"/>
    <property type="match status" value="1"/>
</dbReference>
<dbReference type="PANTHER" id="PTHR13903">
    <property type="entry name" value="PIRIN-RELATED"/>
    <property type="match status" value="1"/>
</dbReference>